<evidence type="ECO:0000259" key="2">
    <source>
        <dbReference type="Pfam" id="PF00561"/>
    </source>
</evidence>
<dbReference type="SUPFAM" id="SSF53474">
    <property type="entry name" value="alpha/beta-Hydrolases"/>
    <property type="match status" value="1"/>
</dbReference>
<dbReference type="InterPro" id="IPR000073">
    <property type="entry name" value="AB_hydrolase_1"/>
</dbReference>
<reference evidence="3 4" key="1">
    <citation type="journal article" date="2018" name="Front. Microbiol.">
        <title>Genome-Wide Analysis of Corynespora cassiicola Leaf Fall Disease Putative Effectors.</title>
        <authorList>
            <person name="Lopez D."/>
            <person name="Ribeiro S."/>
            <person name="Label P."/>
            <person name="Fumanal B."/>
            <person name="Venisse J.S."/>
            <person name="Kohler A."/>
            <person name="de Oliveira R.R."/>
            <person name="Labutti K."/>
            <person name="Lipzen A."/>
            <person name="Lail K."/>
            <person name="Bauer D."/>
            <person name="Ohm R.A."/>
            <person name="Barry K.W."/>
            <person name="Spatafora J."/>
            <person name="Grigoriev I.V."/>
            <person name="Martin F.M."/>
            <person name="Pujade-Renaud V."/>
        </authorList>
    </citation>
    <scope>NUCLEOTIDE SEQUENCE [LARGE SCALE GENOMIC DNA]</scope>
    <source>
        <strain evidence="3 4">Philippines</strain>
    </source>
</reference>
<dbReference type="AlphaFoldDB" id="A0A2T2NZ18"/>
<keyword evidence="3" id="KW-0378">Hydrolase</keyword>
<name>A0A2T2NZ18_CORCC</name>
<evidence type="ECO:0000313" key="3">
    <source>
        <dbReference type="EMBL" id="PSN70662.1"/>
    </source>
</evidence>
<feature type="domain" description="AB hydrolase-1" evidence="2">
    <location>
        <begin position="144"/>
        <end position="248"/>
    </location>
</feature>
<feature type="region of interest" description="Disordered" evidence="1">
    <location>
        <begin position="412"/>
        <end position="436"/>
    </location>
</feature>
<dbReference type="InterPro" id="IPR050266">
    <property type="entry name" value="AB_hydrolase_sf"/>
</dbReference>
<dbReference type="EMBL" id="KZ678131">
    <property type="protein sequence ID" value="PSN70662.1"/>
    <property type="molecule type" value="Genomic_DNA"/>
</dbReference>
<dbReference type="Gene3D" id="3.40.50.1820">
    <property type="entry name" value="alpha/beta hydrolase"/>
    <property type="match status" value="1"/>
</dbReference>
<feature type="compositionally biased region" description="Basic and acidic residues" evidence="1">
    <location>
        <begin position="422"/>
        <end position="436"/>
    </location>
</feature>
<accession>A0A2T2NZ18</accession>
<organism evidence="3 4">
    <name type="scientific">Corynespora cassiicola Philippines</name>
    <dbReference type="NCBI Taxonomy" id="1448308"/>
    <lineage>
        <taxon>Eukaryota</taxon>
        <taxon>Fungi</taxon>
        <taxon>Dikarya</taxon>
        <taxon>Ascomycota</taxon>
        <taxon>Pezizomycotina</taxon>
        <taxon>Dothideomycetes</taxon>
        <taxon>Pleosporomycetidae</taxon>
        <taxon>Pleosporales</taxon>
        <taxon>Corynesporascaceae</taxon>
        <taxon>Corynespora</taxon>
    </lineage>
</organism>
<protein>
    <submittedName>
        <fullName evidence="3">Alpha/beta-hydrolase</fullName>
    </submittedName>
</protein>
<evidence type="ECO:0000313" key="4">
    <source>
        <dbReference type="Proteomes" id="UP000240883"/>
    </source>
</evidence>
<dbReference type="PANTHER" id="PTHR43798:SF33">
    <property type="entry name" value="HYDROLASE, PUTATIVE (AFU_ORTHOLOGUE AFUA_2G14860)-RELATED"/>
    <property type="match status" value="1"/>
</dbReference>
<dbReference type="InterPro" id="IPR029058">
    <property type="entry name" value="AB_hydrolase_fold"/>
</dbReference>
<sequence length="436" mass="49243">MATRCINQILDAQDIYERKVMKFISQHQENMANAARKFIGSPRYQSSKVGLVRYTRKSNIDRGPRNALNCHMVLNYWGSNQSLHDGAYGRYEYKQLNILSILYFPIQAHFATENDMTNNYKHDFAKTIFADGAMFDLRVKGSGPWLVLLPGAPGDKREFEAVQGTLEKSFSVVTLNMPGMHGYSMPTGRAPDWKDLTAPKVAGQVVSVVEAYGVRWATYFGSGSGGAVALTIAQKYPHRVRNVIVHEITTKKEDFYYSLRTSDDKKIIDTVAAAIEPQLAGMGKASKEHIRPFYVNWVKGYASTFPQTLSLGKEDLKDKPIFWSAGKDTPRVDIEDMQKAAEDAGFKLETLPGKLFPHVAADTNAFVDYIVKKAAMHSNKPPLSMFDPYQVSNWERELEMLKSRASYYKEDDTSEHAVNARKAYEDLKERGPPYTR</sequence>
<dbReference type="GO" id="GO:0016020">
    <property type="term" value="C:membrane"/>
    <property type="evidence" value="ECO:0007669"/>
    <property type="project" value="TreeGrafter"/>
</dbReference>
<dbReference type="Pfam" id="PF00561">
    <property type="entry name" value="Abhydrolase_1"/>
    <property type="match status" value="1"/>
</dbReference>
<dbReference type="Proteomes" id="UP000240883">
    <property type="component" value="Unassembled WGS sequence"/>
</dbReference>
<dbReference type="GO" id="GO:0016787">
    <property type="term" value="F:hydrolase activity"/>
    <property type="evidence" value="ECO:0007669"/>
    <property type="project" value="UniProtKB-KW"/>
</dbReference>
<keyword evidence="4" id="KW-1185">Reference proteome</keyword>
<dbReference type="OrthoDB" id="408373at2759"/>
<proteinExistence type="predicted"/>
<dbReference type="PANTHER" id="PTHR43798">
    <property type="entry name" value="MONOACYLGLYCEROL LIPASE"/>
    <property type="match status" value="1"/>
</dbReference>
<gene>
    <name evidence="3" type="ORF">BS50DRAFT_617914</name>
</gene>
<evidence type="ECO:0000256" key="1">
    <source>
        <dbReference type="SAM" id="MobiDB-lite"/>
    </source>
</evidence>